<keyword evidence="4 6" id="KW-1133">Transmembrane helix</keyword>
<feature type="transmembrane region" description="Helical" evidence="6">
    <location>
        <begin position="218"/>
        <end position="237"/>
    </location>
</feature>
<dbReference type="Pfam" id="PF03631">
    <property type="entry name" value="Virul_fac_BrkB"/>
    <property type="match status" value="1"/>
</dbReference>
<evidence type="ECO:0000313" key="8">
    <source>
        <dbReference type="Proteomes" id="UP000094313"/>
    </source>
</evidence>
<dbReference type="RefSeq" id="WP_069379223.1">
    <property type="nucleotide sequence ID" value="NZ_CP017141.1"/>
</dbReference>
<feature type="transmembrane region" description="Helical" evidence="6">
    <location>
        <begin position="184"/>
        <end position="206"/>
    </location>
</feature>
<keyword evidence="8" id="KW-1185">Reference proteome</keyword>
<gene>
    <name evidence="7" type="ORF">BFS30_10345</name>
</gene>
<protein>
    <submittedName>
        <fullName evidence="7">Ribonuclease</fullName>
    </submittedName>
</protein>
<evidence type="ECO:0000256" key="1">
    <source>
        <dbReference type="ARBA" id="ARBA00004651"/>
    </source>
</evidence>
<name>A0A1D7QFU8_9SPHI</name>
<sequence length="306" mass="34607">MEINSISRISLFCTRFSAAFKLFKKNDPLRLAGATAFFANFAIPPILIILIRLFGFFMDRKTLVNRLFERLGSVLDDSSTLQIRQTLRNIRGVDHQWYATILSFIFFIFVATTLFAVIKNSMDQIWSIGIKGKAGFYFKMQLRARSFVIILLAGLLFFLGLLTDSIQAIIGVYINNAAPTFGKFFLSILNQALFVVIVTIWFSVLFRFLTNGRPTWKSAIHGGILTGILFTAGKYILRIMLPLSGIGNIYGTSGSIVLIMLFVFYSSFIFYFGACYVKVLSDDKNTPIRPIKGTFNYEIKEVIKDA</sequence>
<evidence type="ECO:0000313" key="7">
    <source>
        <dbReference type="EMBL" id="AOM77533.1"/>
    </source>
</evidence>
<keyword evidence="5 6" id="KW-0472">Membrane</keyword>
<evidence type="ECO:0000256" key="3">
    <source>
        <dbReference type="ARBA" id="ARBA00022692"/>
    </source>
</evidence>
<feature type="transmembrane region" description="Helical" evidence="6">
    <location>
        <begin position="249"/>
        <end position="274"/>
    </location>
</feature>
<evidence type="ECO:0000256" key="5">
    <source>
        <dbReference type="ARBA" id="ARBA00023136"/>
    </source>
</evidence>
<dbReference type="PIRSF" id="PIRSF035875">
    <property type="entry name" value="RNase_BN"/>
    <property type="match status" value="1"/>
</dbReference>
<dbReference type="PANTHER" id="PTHR30213:SF1">
    <property type="entry name" value="INNER MEMBRANE PROTEIN YHJD"/>
    <property type="match status" value="1"/>
</dbReference>
<proteinExistence type="predicted"/>
<evidence type="ECO:0000256" key="4">
    <source>
        <dbReference type="ARBA" id="ARBA00022989"/>
    </source>
</evidence>
<feature type="transmembrane region" description="Helical" evidence="6">
    <location>
        <begin position="31"/>
        <end position="58"/>
    </location>
</feature>
<comment type="subcellular location">
    <subcellularLocation>
        <location evidence="1">Cell membrane</location>
        <topology evidence="1">Multi-pass membrane protein</topology>
    </subcellularLocation>
</comment>
<dbReference type="EMBL" id="CP017141">
    <property type="protein sequence ID" value="AOM77533.1"/>
    <property type="molecule type" value="Genomic_DNA"/>
</dbReference>
<dbReference type="PANTHER" id="PTHR30213">
    <property type="entry name" value="INNER MEMBRANE PROTEIN YHJD"/>
    <property type="match status" value="1"/>
</dbReference>
<feature type="transmembrane region" description="Helical" evidence="6">
    <location>
        <begin position="147"/>
        <end position="172"/>
    </location>
</feature>
<keyword evidence="3 6" id="KW-0812">Transmembrane</keyword>
<dbReference type="Proteomes" id="UP000094313">
    <property type="component" value="Chromosome"/>
</dbReference>
<dbReference type="AlphaFoldDB" id="A0A1D7QFU8"/>
<feature type="transmembrane region" description="Helical" evidence="6">
    <location>
        <begin position="97"/>
        <end position="118"/>
    </location>
</feature>
<evidence type="ECO:0000256" key="2">
    <source>
        <dbReference type="ARBA" id="ARBA00022475"/>
    </source>
</evidence>
<accession>A0A1D7QFU8</accession>
<dbReference type="KEGG" id="psty:BFS30_10345"/>
<reference evidence="7 8" key="1">
    <citation type="submission" date="2016-08" db="EMBL/GenBank/DDBJ databases">
        <authorList>
            <person name="Seilhamer J.J."/>
        </authorList>
    </citation>
    <scope>NUCLEOTIDE SEQUENCE [LARGE SCALE GENOMIC DNA]</scope>
    <source>
        <strain evidence="7 8">DX4</strain>
    </source>
</reference>
<evidence type="ECO:0000256" key="6">
    <source>
        <dbReference type="SAM" id="Phobius"/>
    </source>
</evidence>
<keyword evidence="2" id="KW-1003">Cell membrane</keyword>
<dbReference type="OrthoDB" id="9797028at2"/>
<dbReference type="InterPro" id="IPR017039">
    <property type="entry name" value="Virul_fac_BrkB"/>
</dbReference>
<dbReference type="GO" id="GO:0005886">
    <property type="term" value="C:plasma membrane"/>
    <property type="evidence" value="ECO:0007669"/>
    <property type="project" value="UniProtKB-SubCell"/>
</dbReference>
<organism evidence="7 8">
    <name type="scientific">Pedobacter steynii</name>
    <dbReference type="NCBI Taxonomy" id="430522"/>
    <lineage>
        <taxon>Bacteria</taxon>
        <taxon>Pseudomonadati</taxon>
        <taxon>Bacteroidota</taxon>
        <taxon>Sphingobacteriia</taxon>
        <taxon>Sphingobacteriales</taxon>
        <taxon>Sphingobacteriaceae</taxon>
        <taxon>Pedobacter</taxon>
    </lineage>
</organism>